<dbReference type="InterPro" id="IPR006943">
    <property type="entry name" value="DUF641_pln"/>
</dbReference>
<evidence type="ECO:0008006" key="6">
    <source>
        <dbReference type="Google" id="ProtNLM"/>
    </source>
</evidence>
<feature type="coiled-coil region" evidence="1">
    <location>
        <begin position="158"/>
        <end position="213"/>
    </location>
</feature>
<dbReference type="Proteomes" id="UP001153076">
    <property type="component" value="Unassembled WGS sequence"/>
</dbReference>
<feature type="domain" description="DUF641" evidence="2">
    <location>
        <begin position="88"/>
        <end position="213"/>
    </location>
</feature>
<dbReference type="InterPro" id="IPR056813">
    <property type="entry name" value="GIL1_IRKI_C"/>
</dbReference>
<dbReference type="EMBL" id="JAKOGI010000018">
    <property type="protein sequence ID" value="KAJ8450027.1"/>
    <property type="molecule type" value="Genomic_DNA"/>
</dbReference>
<evidence type="ECO:0000256" key="1">
    <source>
        <dbReference type="SAM" id="Coils"/>
    </source>
</evidence>
<keyword evidence="5" id="KW-1185">Reference proteome</keyword>
<proteinExistence type="predicted"/>
<evidence type="ECO:0000259" key="3">
    <source>
        <dbReference type="Pfam" id="PF24994"/>
    </source>
</evidence>
<dbReference type="AlphaFoldDB" id="A0A9Q1QPR0"/>
<dbReference type="PANTHER" id="PTHR31161">
    <property type="entry name" value="PROTEIN GRAVITROPIC IN THE LIGHT 1"/>
    <property type="match status" value="1"/>
</dbReference>
<keyword evidence="1" id="KW-0175">Coiled coil</keyword>
<evidence type="ECO:0000313" key="5">
    <source>
        <dbReference type="Proteomes" id="UP001153076"/>
    </source>
</evidence>
<name>A0A9Q1QPR0_9CARY</name>
<dbReference type="InterPro" id="IPR040225">
    <property type="entry name" value="GIL1-like"/>
</dbReference>
<dbReference type="GO" id="GO:0009959">
    <property type="term" value="P:negative gravitropism"/>
    <property type="evidence" value="ECO:0007669"/>
    <property type="project" value="InterPro"/>
</dbReference>
<dbReference type="OrthoDB" id="1915848at2759"/>
<evidence type="ECO:0000313" key="4">
    <source>
        <dbReference type="EMBL" id="KAJ8450027.1"/>
    </source>
</evidence>
<accession>A0A9Q1QPR0</accession>
<organism evidence="4 5">
    <name type="scientific">Carnegiea gigantea</name>
    <dbReference type="NCBI Taxonomy" id="171969"/>
    <lineage>
        <taxon>Eukaryota</taxon>
        <taxon>Viridiplantae</taxon>
        <taxon>Streptophyta</taxon>
        <taxon>Embryophyta</taxon>
        <taxon>Tracheophyta</taxon>
        <taxon>Spermatophyta</taxon>
        <taxon>Magnoliopsida</taxon>
        <taxon>eudicotyledons</taxon>
        <taxon>Gunneridae</taxon>
        <taxon>Pentapetalae</taxon>
        <taxon>Caryophyllales</taxon>
        <taxon>Cactineae</taxon>
        <taxon>Cactaceae</taxon>
        <taxon>Cactoideae</taxon>
        <taxon>Echinocereeae</taxon>
        <taxon>Carnegiea</taxon>
    </lineage>
</organism>
<comment type="caution">
    <text evidence="4">The sequence shown here is derived from an EMBL/GenBank/DDBJ whole genome shotgun (WGS) entry which is preliminary data.</text>
</comment>
<sequence>MDCIKPPSSSESTRTKFSRTFSKCIHPQTPSRFPPNQTHPNLAPKQLKTLSEELNISLKDIKSDQTKIKLTRQKSQKLNSGEQQVVKNRAAKEALIAKLFASLSSIKAAYAELQIAQFPYNNEAIQAADEALVAELMVLSELKHKYLNKDLDLPPPHVTQLLAEIQEQQSNIKTYEITMKQLEGKTEQKEVEIEQLRDKLEEINRGNRLLEKRLTSSGVVCLIGNNVSLSNLNQTHFIRVLNHALRSIRHFVKQLVREMEARNWDLELAAKAIEPNTVFAKSKHWVFAFESYVFQLMFDGFNHYNFFLPEEEPTKQPSKHHFFANFMRLQNMTTTQIHSENPGCPFAKFCKTKYLKVVHPKMECSFFGNLDQRKAISSGAFPRTEFFSVFAEMARRVWLLHCLAFSFDPPAVRKGCRFSEVYMESVAAGEDDAVTGDFTAAFTVVPGFKIGKTVVQSQVYLSPPVVQRSR</sequence>
<feature type="domain" description="GIL1/IRKI C-terminal" evidence="3">
    <location>
        <begin position="412"/>
        <end position="460"/>
    </location>
</feature>
<gene>
    <name evidence="4" type="ORF">Cgig2_029389</name>
</gene>
<dbReference type="Pfam" id="PF24994">
    <property type="entry name" value="GIL1_IRKI_C"/>
    <property type="match status" value="1"/>
</dbReference>
<reference evidence="4" key="1">
    <citation type="submission" date="2022-04" db="EMBL/GenBank/DDBJ databases">
        <title>Carnegiea gigantea Genome sequencing and assembly v2.</title>
        <authorList>
            <person name="Copetti D."/>
            <person name="Sanderson M.J."/>
            <person name="Burquez A."/>
            <person name="Wojciechowski M.F."/>
        </authorList>
    </citation>
    <scope>NUCLEOTIDE SEQUENCE</scope>
    <source>
        <strain evidence="4">SGP5-SGP5p</strain>
        <tissue evidence="4">Aerial part</tissue>
    </source>
</reference>
<protein>
    <recommendedName>
        <fullName evidence="6">DUF641 domain-containing protein</fullName>
    </recommendedName>
</protein>
<dbReference type="Pfam" id="PF04859">
    <property type="entry name" value="DUF641"/>
    <property type="match status" value="1"/>
</dbReference>
<dbReference type="GO" id="GO:0009639">
    <property type="term" value="P:response to red or far red light"/>
    <property type="evidence" value="ECO:0007669"/>
    <property type="project" value="InterPro"/>
</dbReference>
<evidence type="ECO:0000259" key="2">
    <source>
        <dbReference type="Pfam" id="PF04859"/>
    </source>
</evidence>